<reference evidence="3" key="1">
    <citation type="submission" date="2011-02" db="EMBL/GenBank/DDBJ databases">
        <title>The Genome Sequence of Capsaspora owczarzaki ATCC 30864.</title>
        <authorList>
            <person name="Russ C."/>
            <person name="Cuomo C."/>
            <person name="Burger G."/>
            <person name="Gray M.W."/>
            <person name="Holland P.W.H."/>
            <person name="King N."/>
            <person name="Lang F.B.F."/>
            <person name="Roger A.J."/>
            <person name="Ruiz-Trillo I."/>
            <person name="Young S.K."/>
            <person name="Zeng Q."/>
            <person name="Gargeya S."/>
            <person name="Alvarado L."/>
            <person name="Berlin A."/>
            <person name="Chapman S.B."/>
            <person name="Chen Z."/>
            <person name="Freedman E."/>
            <person name="Gellesch M."/>
            <person name="Goldberg J."/>
            <person name="Griggs A."/>
            <person name="Gujja S."/>
            <person name="Heilman E."/>
            <person name="Heiman D."/>
            <person name="Howarth C."/>
            <person name="Mehta T."/>
            <person name="Neiman D."/>
            <person name="Pearson M."/>
            <person name="Roberts A."/>
            <person name="Saif S."/>
            <person name="Shea T."/>
            <person name="Shenoy N."/>
            <person name="Sisk P."/>
            <person name="Stolte C."/>
            <person name="Sykes S."/>
            <person name="White J."/>
            <person name="Yandava C."/>
            <person name="Haas B."/>
            <person name="Nusbaum C."/>
            <person name="Birren B."/>
        </authorList>
    </citation>
    <scope>NUCLEOTIDE SEQUENCE</scope>
    <source>
        <strain evidence="3">ATCC 30864</strain>
    </source>
</reference>
<dbReference type="InParanoid" id="A0A0D2W1G3"/>
<organism evidence="2 3">
    <name type="scientific">Capsaspora owczarzaki (strain ATCC 30864)</name>
    <dbReference type="NCBI Taxonomy" id="595528"/>
    <lineage>
        <taxon>Eukaryota</taxon>
        <taxon>Filasterea</taxon>
        <taxon>Capsaspora</taxon>
    </lineage>
</organism>
<name>A0A0D2W1G3_CAPO3</name>
<sequence>MSVPIVWPVVVFNYLSSVNTNPITKFGMGGAVTAWRPTVAVLAAACLCLTLPGVTCATASDPAGSATHAEIDLFDSSELHRFAIQTSPREWTARQDEARTHCEQRARIPNSLDWRTSPFYKACVNVRKGDPCQAQYGHRVFSGICIDGYFPEVNLCTTFEAVVAPQACTRKAPNDACQIDFSDHGRDRSTAGVCAKDPTQQNSLCLTTGVVDFLNTLTRTSLHETFFGANLTFVPNVRKPTVVESRLNSPCVWMVVPRCATFYSPIWVKFRLCWTLNMPAPPKFPWQAHSTTWSFSSNLLCQSRSSANGAFTCEVGTGMRVASEESVIEEVLGAPVRQAVNWPAPPGSTAATTFNGARVLFADADDCPAQQTLEAELQSLLSPTGSLQVPSVQAGLYEPLLTLESVQVHSFQPIFRNASSIDWRKDALDFLHALHSETRQTDPAAWRAGMEAVFQVDSFLRWLAVNTVFENYDAYGAFAHNYRLYRSPCSGKIHFLPFDFDWAMQPRIAPIPLDMSSLGDNWPLIRYLMDDPVYKLYYMQFLGLFLEEYFSPEYMSAQAARLTSLISSSVLREDIDISGLDEAVFRDALKAIRSYVVERSASSKSQLSRMIADAKLSKKQKKARAKARATQRQDL</sequence>
<dbReference type="Pfam" id="PF08757">
    <property type="entry name" value="CotH"/>
    <property type="match status" value="1"/>
</dbReference>
<evidence type="ECO:0000313" key="2">
    <source>
        <dbReference type="EMBL" id="KJE98122.1"/>
    </source>
</evidence>
<protein>
    <submittedName>
        <fullName evidence="2">Uncharacterized protein</fullName>
    </submittedName>
</protein>
<feature type="region of interest" description="Disordered" evidence="1">
    <location>
        <begin position="615"/>
        <end position="635"/>
    </location>
</feature>
<dbReference type="Proteomes" id="UP000008743">
    <property type="component" value="Unassembled WGS sequence"/>
</dbReference>
<proteinExistence type="predicted"/>
<dbReference type="AlphaFoldDB" id="A0A0D2W1G3"/>
<gene>
    <name evidence="2" type="ORF">CAOG_008138</name>
</gene>
<accession>A0A0D2W1G3</accession>
<dbReference type="EMBL" id="KE346376">
    <property type="protein sequence ID" value="KJE98122.1"/>
    <property type="molecule type" value="Genomic_DNA"/>
</dbReference>
<evidence type="ECO:0000256" key="1">
    <source>
        <dbReference type="SAM" id="MobiDB-lite"/>
    </source>
</evidence>
<dbReference type="InterPro" id="IPR014867">
    <property type="entry name" value="Spore_coat_CotH_CotH2/3/7"/>
</dbReference>
<evidence type="ECO:0000313" key="3">
    <source>
        <dbReference type="Proteomes" id="UP000008743"/>
    </source>
</evidence>
<feature type="compositionally biased region" description="Basic residues" evidence="1">
    <location>
        <begin position="617"/>
        <end position="629"/>
    </location>
</feature>
<dbReference type="OrthoDB" id="10267127at2759"/>
<keyword evidence="3" id="KW-1185">Reference proteome</keyword>